<sequence>MELWGGVILKTYDAIVVGARNAGATLAAYLGKSGLQVLLVDRSFFPSDVISTHTIFNNTVETLRDLGVMERLLTDDAPPIGRTRAQFNDAVIEGQMPVYGEEADSYCFRRTHFDKVLLDFACEQPGVTAVEGFRVTDLLREGDTVVGVRGQDREGNVTEYRARIVIGADGRNSIVRKAAGAVKKTSTPSQYASLYAYFSNVEQMSDEVQFELYTREIHRAYLFPTSNQQVCVVMQVPLCETGWIERFKREPEQAIRDYYKVYFPRPSERIADAVMEEPLRGLYSYENYWYEGMGQGWALVGDAICFKDPGVGQGMHDAIFGARMLSELLAGTKDWEQSWQMMAEQYQTRIENEFMARYHQAVTVTQVAPLTEQDLGAFQLIASSPLATEKFLGFFNYTAEQEDLGAVLQTLLPAGN</sequence>
<name>A0A1Y0IKM7_9BACL</name>
<dbReference type="PANTHER" id="PTHR42685">
    <property type="entry name" value="GERANYLGERANYL DIPHOSPHATE REDUCTASE"/>
    <property type="match status" value="1"/>
</dbReference>
<evidence type="ECO:0000313" key="3">
    <source>
        <dbReference type="Proteomes" id="UP000195437"/>
    </source>
</evidence>
<dbReference type="PANTHER" id="PTHR42685:SF22">
    <property type="entry name" value="CONDITIONED MEDIUM FACTOR RECEPTOR 1"/>
    <property type="match status" value="1"/>
</dbReference>
<proteinExistence type="predicted"/>
<dbReference type="InterPro" id="IPR050407">
    <property type="entry name" value="Geranylgeranyl_reductase"/>
</dbReference>
<dbReference type="AlphaFoldDB" id="A0A1Y0IKM7"/>
<keyword evidence="3" id="KW-1185">Reference proteome</keyword>
<evidence type="ECO:0000313" key="2">
    <source>
        <dbReference type="EMBL" id="ARU60830.1"/>
    </source>
</evidence>
<protein>
    <recommendedName>
        <fullName evidence="1">FAD-binding domain-containing protein</fullName>
    </recommendedName>
</protein>
<gene>
    <name evidence="2" type="ORF">CBW65_06775</name>
</gene>
<dbReference type="InterPro" id="IPR036188">
    <property type="entry name" value="FAD/NAD-bd_sf"/>
</dbReference>
<reference evidence="3" key="1">
    <citation type="submission" date="2017-05" db="EMBL/GenBank/DDBJ databases">
        <authorList>
            <person name="Sung H."/>
        </authorList>
    </citation>
    <scope>NUCLEOTIDE SEQUENCE [LARGE SCALE GENOMIC DNA]</scope>
    <source>
        <strain evidence="3">AR23208</strain>
    </source>
</reference>
<dbReference type="Pfam" id="PF01494">
    <property type="entry name" value="FAD_binding_3"/>
    <property type="match status" value="1"/>
</dbReference>
<dbReference type="GO" id="GO:0071949">
    <property type="term" value="F:FAD binding"/>
    <property type="evidence" value="ECO:0007669"/>
    <property type="project" value="InterPro"/>
</dbReference>
<dbReference type="Proteomes" id="UP000195437">
    <property type="component" value="Chromosome"/>
</dbReference>
<accession>A0A1Y0IKM7</accession>
<feature type="domain" description="FAD-binding" evidence="1">
    <location>
        <begin position="12"/>
        <end position="330"/>
    </location>
</feature>
<dbReference type="SUPFAM" id="SSF51905">
    <property type="entry name" value="FAD/NAD(P)-binding domain"/>
    <property type="match status" value="1"/>
</dbReference>
<organism evidence="2 3">
    <name type="scientific">Tumebacillus avium</name>
    <dbReference type="NCBI Taxonomy" id="1903704"/>
    <lineage>
        <taxon>Bacteria</taxon>
        <taxon>Bacillati</taxon>
        <taxon>Bacillota</taxon>
        <taxon>Bacilli</taxon>
        <taxon>Bacillales</taxon>
        <taxon>Alicyclobacillaceae</taxon>
        <taxon>Tumebacillus</taxon>
    </lineage>
</organism>
<evidence type="ECO:0000259" key="1">
    <source>
        <dbReference type="Pfam" id="PF01494"/>
    </source>
</evidence>
<dbReference type="PRINTS" id="PR00420">
    <property type="entry name" value="RNGMNOXGNASE"/>
</dbReference>
<dbReference type="Gene3D" id="3.50.50.60">
    <property type="entry name" value="FAD/NAD(P)-binding domain"/>
    <property type="match status" value="1"/>
</dbReference>
<dbReference type="InterPro" id="IPR002938">
    <property type="entry name" value="FAD-bd"/>
</dbReference>
<dbReference type="KEGG" id="tum:CBW65_06775"/>
<dbReference type="EMBL" id="CP021434">
    <property type="protein sequence ID" value="ARU60830.1"/>
    <property type="molecule type" value="Genomic_DNA"/>
</dbReference>